<dbReference type="InterPro" id="IPR025713">
    <property type="entry name" value="MotB-like_N_dom"/>
</dbReference>
<organism evidence="10 11">
    <name type="scientific">Syntrophomonas wolfei</name>
    <dbReference type="NCBI Taxonomy" id="863"/>
    <lineage>
        <taxon>Bacteria</taxon>
        <taxon>Bacillati</taxon>
        <taxon>Bacillota</taxon>
        <taxon>Clostridia</taxon>
        <taxon>Eubacteriales</taxon>
        <taxon>Syntrophomonadaceae</taxon>
        <taxon>Syntrophomonas</taxon>
    </lineage>
</organism>
<dbReference type="Pfam" id="PF13677">
    <property type="entry name" value="MotB_plug"/>
    <property type="match status" value="1"/>
</dbReference>
<evidence type="ECO:0000259" key="9">
    <source>
        <dbReference type="PROSITE" id="PS51123"/>
    </source>
</evidence>
<evidence type="ECO:0000313" key="10">
    <source>
        <dbReference type="EMBL" id="HBK53754.1"/>
    </source>
</evidence>
<gene>
    <name evidence="10" type="ORF">DDZ44_07455</name>
</gene>
<dbReference type="InterPro" id="IPR006665">
    <property type="entry name" value="OmpA-like"/>
</dbReference>
<comment type="similarity">
    <text evidence="2">Belongs to the MotB family.</text>
</comment>
<evidence type="ECO:0000256" key="5">
    <source>
        <dbReference type="ARBA" id="ARBA00022989"/>
    </source>
</evidence>
<comment type="caution">
    <text evidence="10">The sequence shown here is derived from an EMBL/GenBank/DDBJ whole genome shotgun (WGS) entry which is preliminary data.</text>
</comment>
<feature type="transmembrane region" description="Helical" evidence="8">
    <location>
        <begin position="21"/>
        <end position="41"/>
    </location>
</feature>
<evidence type="ECO:0000256" key="3">
    <source>
        <dbReference type="ARBA" id="ARBA00022475"/>
    </source>
</evidence>
<dbReference type="PANTHER" id="PTHR30329">
    <property type="entry name" value="STATOR ELEMENT OF FLAGELLAR MOTOR COMPLEX"/>
    <property type="match status" value="1"/>
</dbReference>
<evidence type="ECO:0000256" key="2">
    <source>
        <dbReference type="ARBA" id="ARBA00008914"/>
    </source>
</evidence>
<dbReference type="PANTHER" id="PTHR30329:SF21">
    <property type="entry name" value="LIPOPROTEIN YIAD-RELATED"/>
    <property type="match status" value="1"/>
</dbReference>
<evidence type="ECO:0000256" key="1">
    <source>
        <dbReference type="ARBA" id="ARBA00004162"/>
    </source>
</evidence>
<evidence type="ECO:0000256" key="7">
    <source>
        <dbReference type="PROSITE-ProRule" id="PRU00473"/>
    </source>
</evidence>
<protein>
    <submittedName>
        <fullName evidence="10">Chemotaxis protein MotB</fullName>
    </submittedName>
</protein>
<reference evidence="10 11" key="1">
    <citation type="journal article" date="2018" name="Nat. Biotechnol.">
        <title>A standardized bacterial taxonomy based on genome phylogeny substantially revises the tree of life.</title>
        <authorList>
            <person name="Parks D.H."/>
            <person name="Chuvochina M."/>
            <person name="Waite D.W."/>
            <person name="Rinke C."/>
            <person name="Skarshewski A."/>
            <person name="Chaumeil P.A."/>
            <person name="Hugenholtz P."/>
        </authorList>
    </citation>
    <scope>NUCLEOTIDE SEQUENCE [LARGE SCALE GENOMIC DNA]</scope>
    <source>
        <strain evidence="10">UBA10948</strain>
    </source>
</reference>
<evidence type="ECO:0000256" key="6">
    <source>
        <dbReference type="ARBA" id="ARBA00023136"/>
    </source>
</evidence>
<name>A0A354YX15_9FIRM</name>
<dbReference type="CDD" id="cd07185">
    <property type="entry name" value="OmpA_C-like"/>
    <property type="match status" value="1"/>
</dbReference>
<dbReference type="PROSITE" id="PS51123">
    <property type="entry name" value="OMPA_2"/>
    <property type="match status" value="1"/>
</dbReference>
<dbReference type="InterPro" id="IPR036737">
    <property type="entry name" value="OmpA-like_sf"/>
</dbReference>
<dbReference type="GO" id="GO:0005886">
    <property type="term" value="C:plasma membrane"/>
    <property type="evidence" value="ECO:0007669"/>
    <property type="project" value="UniProtKB-SubCell"/>
</dbReference>
<evidence type="ECO:0000256" key="8">
    <source>
        <dbReference type="SAM" id="Phobius"/>
    </source>
</evidence>
<comment type="subcellular location">
    <subcellularLocation>
        <location evidence="1">Cell membrane</location>
        <topology evidence="1">Single-pass membrane protein</topology>
    </subcellularLocation>
</comment>
<keyword evidence="4 8" id="KW-0812">Transmembrane</keyword>
<dbReference type="Gene3D" id="3.30.1330.60">
    <property type="entry name" value="OmpA-like domain"/>
    <property type="match status" value="1"/>
</dbReference>
<feature type="non-terminal residue" evidence="10">
    <location>
        <position position="265"/>
    </location>
</feature>
<dbReference type="SUPFAM" id="SSF103088">
    <property type="entry name" value="OmpA-like"/>
    <property type="match status" value="1"/>
</dbReference>
<dbReference type="STRING" id="378794.GCA_001570625_00143"/>
<keyword evidence="5 8" id="KW-1133">Transmembrane helix</keyword>
<dbReference type="InterPro" id="IPR050330">
    <property type="entry name" value="Bact_OuterMem_StrucFunc"/>
</dbReference>
<evidence type="ECO:0000313" key="11">
    <source>
        <dbReference type="Proteomes" id="UP000263273"/>
    </source>
</evidence>
<dbReference type="EMBL" id="DNZF01000165">
    <property type="protein sequence ID" value="HBK53754.1"/>
    <property type="molecule type" value="Genomic_DNA"/>
</dbReference>
<proteinExistence type="inferred from homology"/>
<keyword evidence="6 7" id="KW-0472">Membrane</keyword>
<sequence>MAGRRRKKVQDEGHGGMERWLITYADLITLLMVFFVMMYSMSQINAQKFAAVANSLSLVLTGQAMSTLSTQGPSMVEGLSGQMLPEGPGTIPDNQGQLDEVKRMIAEFIKAEDLANGEAQKGGNTSTTRLSDSLIVYEQERGLVISFKDTMLFASGSDELTPRAREIIQQIGGALLKLPNYIRVEGHTDNRPINTRKFPSNWELSVLRASNVVHVLNENARIPAERLSIIGYGEHRPLVANDSDEGRAMNRRVDIVILKKKYDYF</sequence>
<accession>A0A354YX15</accession>
<dbReference type="AlphaFoldDB" id="A0A354YX15"/>
<dbReference type="Pfam" id="PF00691">
    <property type="entry name" value="OmpA"/>
    <property type="match status" value="1"/>
</dbReference>
<evidence type="ECO:0000256" key="4">
    <source>
        <dbReference type="ARBA" id="ARBA00022692"/>
    </source>
</evidence>
<keyword evidence="3" id="KW-1003">Cell membrane</keyword>
<feature type="domain" description="OmpA-like" evidence="9">
    <location>
        <begin position="140"/>
        <end position="261"/>
    </location>
</feature>
<dbReference type="Proteomes" id="UP000263273">
    <property type="component" value="Unassembled WGS sequence"/>
</dbReference>